<comment type="similarity">
    <text evidence="5 19">Belongs to the CDP-alcohol phosphatidyltransferase class-I family.</text>
</comment>
<keyword evidence="11 20" id="KW-0812">Transmembrane</keyword>
<comment type="catalytic activity">
    <reaction evidence="17">
        <text>a CDP-1,2-diacyl-sn-glycerol + sn-glycerol 3-phosphate = a 1,2-diacyl-sn-glycero-3-phospho-(1'-sn-glycero-3'-phosphate) + CMP + H(+)</text>
        <dbReference type="Rhea" id="RHEA:12593"/>
        <dbReference type="ChEBI" id="CHEBI:15378"/>
        <dbReference type="ChEBI" id="CHEBI:57597"/>
        <dbReference type="ChEBI" id="CHEBI:58332"/>
        <dbReference type="ChEBI" id="CHEBI:60110"/>
        <dbReference type="ChEBI" id="CHEBI:60377"/>
        <dbReference type="EC" id="2.7.8.5"/>
    </reaction>
</comment>
<dbReference type="InterPro" id="IPR050324">
    <property type="entry name" value="CDP-alcohol_PTase-I"/>
</dbReference>
<dbReference type="Proteomes" id="UP001431532">
    <property type="component" value="Unassembled WGS sequence"/>
</dbReference>
<evidence type="ECO:0000256" key="13">
    <source>
        <dbReference type="ARBA" id="ARBA00023098"/>
    </source>
</evidence>
<keyword evidence="12 20" id="KW-1133">Transmembrane helix</keyword>
<evidence type="ECO:0000256" key="12">
    <source>
        <dbReference type="ARBA" id="ARBA00022989"/>
    </source>
</evidence>
<name>A0AAW6U357_9MOLU</name>
<evidence type="ECO:0000256" key="16">
    <source>
        <dbReference type="ARBA" id="ARBA00023264"/>
    </source>
</evidence>
<feature type="transmembrane region" description="Helical" evidence="20">
    <location>
        <begin position="161"/>
        <end position="179"/>
    </location>
</feature>
<evidence type="ECO:0000256" key="5">
    <source>
        <dbReference type="ARBA" id="ARBA00010441"/>
    </source>
</evidence>
<keyword evidence="10 19" id="KW-0808">Transferase</keyword>
<dbReference type="InterPro" id="IPR048254">
    <property type="entry name" value="CDP_ALCOHOL_P_TRANSF_CS"/>
</dbReference>
<comment type="pathway">
    <text evidence="4">Lipid metabolism.</text>
</comment>
<protein>
    <recommendedName>
        <fullName evidence="7 18">CDP-diacylglycerol--glycerol-3-phosphate 3-phosphatidyltransferase</fullName>
        <ecNumber evidence="6 18">2.7.8.5</ecNumber>
    </recommendedName>
</protein>
<keyword evidence="16" id="KW-1208">Phospholipid metabolism</keyword>
<evidence type="ECO:0000256" key="7">
    <source>
        <dbReference type="ARBA" id="ARBA00014944"/>
    </source>
</evidence>
<dbReference type="InterPro" id="IPR043130">
    <property type="entry name" value="CDP-OH_PTrfase_TM_dom"/>
</dbReference>
<evidence type="ECO:0000256" key="8">
    <source>
        <dbReference type="ARBA" id="ARBA00022475"/>
    </source>
</evidence>
<evidence type="ECO:0000256" key="17">
    <source>
        <dbReference type="ARBA" id="ARBA00048586"/>
    </source>
</evidence>
<evidence type="ECO:0000313" key="21">
    <source>
        <dbReference type="EMBL" id="MDI6452317.1"/>
    </source>
</evidence>
<dbReference type="RefSeq" id="WP_282838732.1">
    <property type="nucleotide sequence ID" value="NZ_JASCXW010000003.1"/>
</dbReference>
<dbReference type="AlphaFoldDB" id="A0AAW6U357"/>
<keyword evidence="8" id="KW-1003">Cell membrane</keyword>
<comment type="function">
    <text evidence="1">This protein catalyzes the committed step to the synthesis of the acidic phospholipids.</text>
</comment>
<evidence type="ECO:0000256" key="18">
    <source>
        <dbReference type="NCBIfam" id="TIGR00560"/>
    </source>
</evidence>
<evidence type="ECO:0000256" key="10">
    <source>
        <dbReference type="ARBA" id="ARBA00022679"/>
    </source>
</evidence>
<dbReference type="GO" id="GO:0046474">
    <property type="term" value="P:glycerophospholipid biosynthetic process"/>
    <property type="evidence" value="ECO:0007669"/>
    <property type="project" value="TreeGrafter"/>
</dbReference>
<evidence type="ECO:0000256" key="9">
    <source>
        <dbReference type="ARBA" id="ARBA00022516"/>
    </source>
</evidence>
<accession>A0AAW6U357</accession>
<comment type="pathway">
    <text evidence="3">Phospholipid metabolism; phosphatidylglycerol biosynthesis; phosphatidylglycerol from CDP-diacylglycerol: step 1/2.</text>
</comment>
<gene>
    <name evidence="21" type="primary">pgsA</name>
    <name evidence="21" type="ORF">QJ521_01965</name>
</gene>
<evidence type="ECO:0000256" key="3">
    <source>
        <dbReference type="ARBA" id="ARBA00005042"/>
    </source>
</evidence>
<dbReference type="EMBL" id="JASCXW010000003">
    <property type="protein sequence ID" value="MDI6452317.1"/>
    <property type="molecule type" value="Genomic_DNA"/>
</dbReference>
<sequence>MTTANKLTMLRVLMIPIMIVFIYLKPLQIPIGFFAMNINQFVFAILFVLAALTDMLDGYVARKYNQITTFGKFLDPIADKILVLAAFLYLMALDPSRVPLWAVMIVIIREFAVTGIRLLAIEKGNVIAASPYGKFKTASTMVALIILLFNDFGFHPIIGNVIFWIAIFFTVISGLDYLIKNRSTIFESI</sequence>
<comment type="subcellular location">
    <subcellularLocation>
        <location evidence="2">Cell membrane</location>
        <topology evidence="2">Multi-pass membrane protein</topology>
    </subcellularLocation>
</comment>
<evidence type="ECO:0000256" key="2">
    <source>
        <dbReference type="ARBA" id="ARBA00004651"/>
    </source>
</evidence>
<feature type="transmembrane region" description="Helical" evidence="20">
    <location>
        <begin position="132"/>
        <end position="149"/>
    </location>
</feature>
<proteinExistence type="inferred from homology"/>
<dbReference type="PANTHER" id="PTHR14269">
    <property type="entry name" value="CDP-DIACYLGLYCEROL--GLYCEROL-3-PHOSPHATE 3-PHOSPHATIDYLTRANSFERASE-RELATED"/>
    <property type="match status" value="1"/>
</dbReference>
<keyword evidence="15" id="KW-0594">Phospholipid biosynthesis</keyword>
<dbReference type="FunFam" id="1.20.120.1760:FF:000004">
    <property type="entry name" value="CDP-diacylglycerol--glycerol-3-phosphate 3-phosphatidyltransferase"/>
    <property type="match status" value="1"/>
</dbReference>
<dbReference type="PIRSF" id="PIRSF000847">
    <property type="entry name" value="Phos_ph_gly_syn"/>
    <property type="match status" value="1"/>
</dbReference>
<keyword evidence="22" id="KW-1185">Reference proteome</keyword>
<evidence type="ECO:0000313" key="22">
    <source>
        <dbReference type="Proteomes" id="UP001431532"/>
    </source>
</evidence>
<evidence type="ECO:0000256" key="19">
    <source>
        <dbReference type="RuleBase" id="RU003750"/>
    </source>
</evidence>
<dbReference type="GO" id="GO:0008444">
    <property type="term" value="F:CDP-diacylglycerol-glycerol-3-phosphate 3-phosphatidyltransferase activity"/>
    <property type="evidence" value="ECO:0007669"/>
    <property type="project" value="UniProtKB-UniRule"/>
</dbReference>
<dbReference type="Gene3D" id="1.20.120.1760">
    <property type="match status" value="1"/>
</dbReference>
<evidence type="ECO:0000256" key="6">
    <source>
        <dbReference type="ARBA" id="ARBA00013170"/>
    </source>
</evidence>
<evidence type="ECO:0000256" key="1">
    <source>
        <dbReference type="ARBA" id="ARBA00003973"/>
    </source>
</evidence>
<comment type="caution">
    <text evidence="21">The sequence shown here is derived from an EMBL/GenBank/DDBJ whole genome shotgun (WGS) entry which is preliminary data.</text>
</comment>
<dbReference type="InterPro" id="IPR004570">
    <property type="entry name" value="Phosphatidylglycerol_P_synth"/>
</dbReference>
<keyword evidence="14 20" id="KW-0472">Membrane</keyword>
<dbReference type="Pfam" id="PF01066">
    <property type="entry name" value="CDP-OH_P_transf"/>
    <property type="match status" value="1"/>
</dbReference>
<organism evidence="21 22">
    <name type="scientific">Peloplasma aerotolerans</name>
    <dbReference type="NCBI Taxonomy" id="3044389"/>
    <lineage>
        <taxon>Bacteria</taxon>
        <taxon>Bacillati</taxon>
        <taxon>Mycoplasmatota</taxon>
        <taxon>Mollicutes</taxon>
        <taxon>Acholeplasmatales</taxon>
        <taxon>Acholeplasmataceae</taxon>
        <taxon>Peloplasma</taxon>
    </lineage>
</organism>
<dbReference type="NCBIfam" id="TIGR00560">
    <property type="entry name" value="pgsA"/>
    <property type="match status" value="1"/>
</dbReference>
<evidence type="ECO:0000256" key="20">
    <source>
        <dbReference type="SAM" id="Phobius"/>
    </source>
</evidence>
<keyword evidence="13" id="KW-0443">Lipid metabolism</keyword>
<reference evidence="21" key="1">
    <citation type="submission" date="2023-05" db="EMBL/GenBank/DDBJ databases">
        <title>Mariniplasma microaerophilum sp. nov., a novel anaerobic mollicute isolated from terrestrial mud volcano, Taman Peninsula, Russia.</title>
        <authorList>
            <person name="Khomyakova M.A."/>
            <person name="Merkel A.Y."/>
            <person name="Slobodkin A.I."/>
        </authorList>
    </citation>
    <scope>NUCLEOTIDE SEQUENCE</scope>
    <source>
        <strain evidence="21">M4Ah</strain>
    </source>
</reference>
<feature type="transmembrane region" description="Helical" evidence="20">
    <location>
        <begin position="12"/>
        <end position="35"/>
    </location>
</feature>
<dbReference type="GO" id="GO:0005886">
    <property type="term" value="C:plasma membrane"/>
    <property type="evidence" value="ECO:0007669"/>
    <property type="project" value="UniProtKB-SubCell"/>
</dbReference>
<dbReference type="PROSITE" id="PS00379">
    <property type="entry name" value="CDP_ALCOHOL_P_TRANSF"/>
    <property type="match status" value="1"/>
</dbReference>
<feature type="transmembrane region" description="Helical" evidence="20">
    <location>
        <begin position="73"/>
        <end position="92"/>
    </location>
</feature>
<dbReference type="PANTHER" id="PTHR14269:SF62">
    <property type="entry name" value="CDP-DIACYLGLYCEROL--GLYCEROL-3-PHOSPHATE 3-PHOSPHATIDYLTRANSFERASE 1, CHLOROPLASTIC"/>
    <property type="match status" value="1"/>
</dbReference>
<feature type="transmembrane region" description="Helical" evidence="20">
    <location>
        <begin position="98"/>
        <end position="120"/>
    </location>
</feature>
<evidence type="ECO:0000256" key="14">
    <source>
        <dbReference type="ARBA" id="ARBA00023136"/>
    </source>
</evidence>
<evidence type="ECO:0000256" key="4">
    <source>
        <dbReference type="ARBA" id="ARBA00005189"/>
    </source>
</evidence>
<dbReference type="EC" id="2.7.8.5" evidence="6 18"/>
<keyword evidence="9" id="KW-0444">Lipid biosynthesis</keyword>
<evidence type="ECO:0000256" key="15">
    <source>
        <dbReference type="ARBA" id="ARBA00023209"/>
    </source>
</evidence>
<dbReference type="InterPro" id="IPR000462">
    <property type="entry name" value="CDP-OH_P_trans"/>
</dbReference>
<evidence type="ECO:0000256" key="11">
    <source>
        <dbReference type="ARBA" id="ARBA00022692"/>
    </source>
</evidence>